<dbReference type="KEGG" id="cme:CYME_CMJ219C"/>
<evidence type="ECO:0000259" key="1">
    <source>
        <dbReference type="SMART" id="SM00762"/>
    </source>
</evidence>
<evidence type="ECO:0000313" key="2">
    <source>
        <dbReference type="EMBL" id="BAM80334.1"/>
    </source>
</evidence>
<dbReference type="InterPro" id="IPR048684">
    <property type="entry name" value="COG4_C"/>
</dbReference>
<accession>M1V862</accession>
<reference evidence="2 3" key="1">
    <citation type="journal article" date="2004" name="Nature">
        <title>Genome sequence of the ultrasmall unicellular red alga Cyanidioschyzon merolae 10D.</title>
        <authorList>
            <person name="Matsuzaki M."/>
            <person name="Misumi O."/>
            <person name="Shin-i T."/>
            <person name="Maruyama S."/>
            <person name="Takahara M."/>
            <person name="Miyagishima S."/>
            <person name="Mori T."/>
            <person name="Nishida K."/>
            <person name="Yagisawa F."/>
            <person name="Nishida K."/>
            <person name="Yoshida Y."/>
            <person name="Nishimura Y."/>
            <person name="Nakao S."/>
            <person name="Kobayashi T."/>
            <person name="Momoyama Y."/>
            <person name="Higashiyama T."/>
            <person name="Minoda A."/>
            <person name="Sano M."/>
            <person name="Nomoto H."/>
            <person name="Oishi K."/>
            <person name="Hayashi H."/>
            <person name="Ohta F."/>
            <person name="Nishizaka S."/>
            <person name="Haga S."/>
            <person name="Miura S."/>
            <person name="Morishita T."/>
            <person name="Kabeya Y."/>
            <person name="Terasawa K."/>
            <person name="Suzuki Y."/>
            <person name="Ishii Y."/>
            <person name="Asakawa S."/>
            <person name="Takano H."/>
            <person name="Ohta N."/>
            <person name="Kuroiwa H."/>
            <person name="Tanaka K."/>
            <person name="Shimizu N."/>
            <person name="Sugano S."/>
            <person name="Sato N."/>
            <person name="Nozaki H."/>
            <person name="Ogasawara N."/>
            <person name="Kohara Y."/>
            <person name="Kuroiwa T."/>
        </authorList>
    </citation>
    <scope>NUCLEOTIDE SEQUENCE [LARGE SCALE GENOMIC DNA]</scope>
    <source>
        <strain evidence="2 3">10D</strain>
    </source>
</reference>
<keyword evidence="3" id="KW-1185">Reference proteome</keyword>
<dbReference type="STRING" id="280699.M1V862"/>
<dbReference type="RefSeq" id="XP_005534941.1">
    <property type="nucleotide sequence ID" value="XM_005534884.1"/>
</dbReference>
<dbReference type="EMBL" id="AP006492">
    <property type="protein sequence ID" value="BAM80334.1"/>
    <property type="molecule type" value="Genomic_DNA"/>
</dbReference>
<dbReference type="OrthoDB" id="47059at2759"/>
<dbReference type="HOGENOM" id="CLU_327167_0_0_1"/>
<dbReference type="InterPro" id="IPR013167">
    <property type="entry name" value="COG4_M"/>
</dbReference>
<dbReference type="AlphaFoldDB" id="M1V862"/>
<dbReference type="PANTHER" id="PTHR24016">
    <property type="entry name" value="CONSERVED OLIGOMERIC GOLGI COMPLEX SUBUNIT 4"/>
    <property type="match status" value="1"/>
</dbReference>
<dbReference type="Pfam" id="PF08318">
    <property type="entry name" value="COG4_m"/>
    <property type="match status" value="1"/>
</dbReference>
<feature type="domain" description="COG4 transport protein middle alpha-helical bundle" evidence="1">
    <location>
        <begin position="251"/>
        <end position="599"/>
    </location>
</feature>
<proteinExistence type="predicted"/>
<dbReference type="Gramene" id="CMJ219CT">
    <property type="protein sequence ID" value="CMJ219CT"/>
    <property type="gene ID" value="CMJ219C"/>
</dbReference>
<dbReference type="GeneID" id="16993917"/>
<dbReference type="Pfam" id="PF20662">
    <property type="entry name" value="COG4_C"/>
    <property type="match status" value="1"/>
</dbReference>
<dbReference type="OMA" id="RASECQQ"/>
<dbReference type="SMART" id="SM00762">
    <property type="entry name" value="Cog4"/>
    <property type="match status" value="1"/>
</dbReference>
<dbReference type="InterPro" id="IPR048682">
    <property type="entry name" value="COG4"/>
</dbReference>
<reference evidence="2 3" key="2">
    <citation type="journal article" date="2007" name="BMC Biol.">
        <title>A 100%-complete sequence reveals unusually simple genomic features in the hot-spring red alga Cyanidioschyzon merolae.</title>
        <authorList>
            <person name="Nozaki H."/>
            <person name="Takano H."/>
            <person name="Misumi O."/>
            <person name="Terasawa K."/>
            <person name="Matsuzaki M."/>
            <person name="Maruyama S."/>
            <person name="Nishida K."/>
            <person name="Yagisawa F."/>
            <person name="Yoshida Y."/>
            <person name="Fujiwara T."/>
            <person name="Takio S."/>
            <person name="Tamura K."/>
            <person name="Chung S.J."/>
            <person name="Nakamura S."/>
            <person name="Kuroiwa H."/>
            <person name="Tanaka K."/>
            <person name="Sato N."/>
            <person name="Kuroiwa T."/>
        </authorList>
    </citation>
    <scope>NUCLEOTIDE SEQUENCE [LARGE SCALE GENOMIC DNA]</scope>
    <source>
        <strain evidence="2 3">10D</strain>
    </source>
</reference>
<gene>
    <name evidence="2" type="ORF">CYME_CMJ219C</name>
</gene>
<dbReference type="eggNOG" id="KOG0412">
    <property type="taxonomic scope" value="Eukaryota"/>
</dbReference>
<evidence type="ECO:0000313" key="3">
    <source>
        <dbReference type="Proteomes" id="UP000007014"/>
    </source>
</evidence>
<dbReference type="PANTHER" id="PTHR24016:SF0">
    <property type="entry name" value="CONSERVED OLIGOMERIC GOLGI COMPLEX SUBUNIT 4"/>
    <property type="match status" value="1"/>
</dbReference>
<sequence length="880" mass="98167">MTMSDFLRIVWFLRNKNPAADHMIDALSFCGSLVSTRNTRKPGYVHRCSVSPWRPKVEPTTSSIRYCVSIARSGSVMTSEKSATGAADRARASLPQLLHQAKSLRAATGEAERVSEQQLQEQLAIFYEQVPKDFARVQEALRLLLQSRSEFFALLTLAKTQAERLFSDTTELRRFDGHLRKVETALKLVEDLLALRQTAQTLQKLLQAPDVDTERAAALIAEFHVRLQQSAFHSQMDLFGSAEVAALQQQVEEARHQLRALVVYQAEQVLSSAASAPEVPATSEHPMQAHIMRLHALGYVDDARRLLVQHTKAQALSRMSQRTASALEPETAHLEELTALYEAIAETIAYTERSAQRFDSDDGKVILALEELANERGAEILQRFCDATKLAERCRQLNRRREANVKAATESVYRSHAGPVFDIEYAPLSNMAAIGDSRTGATAHDFDMTREQSETNELEALLEQIVVMSRRTAMFRHFMMTRLGLGNDFEQERRREGALYLKMQEVMGMYVLLERALLDSEWKLAQRLEALPASGSAGEPPAASSETVSRAIDYTFYAIKRIIGRSLQAFDPDALCASLNHVQALLAGPLLEHLRRSLPTHAALPSVFPSAQMVFGSSFRAEALEGLIKVANDARTSGSYLRHLVTVSVSRGLAEQQLPRSAALTAIISDLETTIEELRCVASQGVRRIFQTLVSNVLEQAATHAERLLLGASPTSGASNGSPYLVSESSFQPGPSAFVTELFEQMYRGGLDRILAQLEPENTAELVCLVSEWTRDRLDQAIRSRSLSMNALGGLIFDADVRYLVNRFAGLVLETQRANIRAIFRPLFHMALVLTVDRPAEVLDLWEQIRETQIPDRVRQLLRMRVEFRAETIASLELPT</sequence>
<dbReference type="Proteomes" id="UP000007014">
    <property type="component" value="Chromosome 10"/>
</dbReference>
<name>M1V862_CYAM1</name>
<organism evidence="2 3">
    <name type="scientific">Cyanidioschyzon merolae (strain NIES-3377 / 10D)</name>
    <name type="common">Unicellular red alga</name>
    <dbReference type="NCBI Taxonomy" id="280699"/>
    <lineage>
        <taxon>Eukaryota</taxon>
        <taxon>Rhodophyta</taxon>
        <taxon>Bangiophyceae</taxon>
        <taxon>Cyanidiales</taxon>
        <taxon>Cyanidiaceae</taxon>
        <taxon>Cyanidioschyzon</taxon>
    </lineage>
</organism>
<protein>
    <submittedName>
        <fullName evidence="2">Similar to component of oligomeric golgi complex 4</fullName>
    </submittedName>
</protein>
<dbReference type="Gene3D" id="1.20.58.1970">
    <property type="match status" value="1"/>
</dbReference>